<keyword evidence="3" id="KW-0418">Kinase</keyword>
<keyword evidence="8" id="KW-1185">Reference proteome</keyword>
<proteinExistence type="predicted"/>
<feature type="compositionally biased region" description="Gly residues" evidence="5">
    <location>
        <begin position="304"/>
        <end position="334"/>
    </location>
</feature>
<comment type="caution">
    <text evidence="7">The sequence shown here is derived from an EMBL/GenBank/DDBJ whole genome shotgun (WGS) entry which is preliminary data.</text>
</comment>
<dbReference type="Proteomes" id="UP000651728">
    <property type="component" value="Unassembled WGS sequence"/>
</dbReference>
<organism evidence="7 8">
    <name type="scientific">Microbispora amethystogenes</name>
    <dbReference type="NCBI Taxonomy" id="1427754"/>
    <lineage>
        <taxon>Bacteria</taxon>
        <taxon>Bacillati</taxon>
        <taxon>Actinomycetota</taxon>
        <taxon>Actinomycetes</taxon>
        <taxon>Streptosporangiales</taxon>
        <taxon>Streptosporangiaceae</taxon>
        <taxon>Microbispora</taxon>
    </lineage>
</organism>
<evidence type="ECO:0000256" key="3">
    <source>
        <dbReference type="ARBA" id="ARBA00022777"/>
    </source>
</evidence>
<reference evidence="7 8" key="1">
    <citation type="submission" date="2021-01" db="EMBL/GenBank/DDBJ databases">
        <title>Whole genome shotgun sequence of Microbispora amethystogenes NBRC 101907.</title>
        <authorList>
            <person name="Komaki H."/>
            <person name="Tamura T."/>
        </authorList>
    </citation>
    <scope>NUCLEOTIDE SEQUENCE [LARGE SCALE GENOMIC DNA]</scope>
    <source>
        <strain evidence="7 8">NBRC 101907</strain>
    </source>
</reference>
<dbReference type="PANTHER" id="PTHR43289">
    <property type="entry name" value="MITOGEN-ACTIVATED PROTEIN KINASE KINASE KINASE 20-RELATED"/>
    <property type="match status" value="1"/>
</dbReference>
<feature type="compositionally biased region" description="Low complexity" evidence="5">
    <location>
        <begin position="271"/>
        <end position="284"/>
    </location>
</feature>
<sequence length="577" mass="57328">MLAPLEPEDPRTLGGFRLGGRLGEGGQGVVYLGHGPDGERVAVKVLKTGLDPTVRERLARELDAMRGVAPFCTAKVITAVVEGSRPYIVSEFVDGPSLQQRVAASGPLRGGDLDRLAVGTATALAAIHAAGIVHRDFKPGNVLLGPDGPRVVDFGIARQGESQTITGGPVGTLAYLAPEQIAGQAATPASDVFAWGATIVFAATGRAAFGADNVAAVLHRIMTASPDLTPLPPSLRALVERCLAKDPAPRPSARDLLLTLVGGAPDPMRAGAAVSGGAAPAAGGDPYGTLPRPPDGAPDPGPTGPGAAGTGVTGPGAAGPGVAGTGATGPGVAGPGAAVTSPGGAAREGSRARLLAGAGTVVAALGISAALLVPRLAAAPDGTSPATSTSPAPTSGTTGAYPTGTYPTGTYPTGTYPTGTEPTGTQTTGAETTGAETTGAETTASPGGGSTPPTPPATTTTVAGIPAAFAGKWQGHIAPDTPLMGEYDIEIELRRGEKTGRWKEPANSCEGTLRLTGGLTGSSGPALTFRLEEVAGCVPGDVVLTRKGDALAYRHSDDAKLFTYTGDLTRKNQYPST</sequence>
<keyword evidence="2" id="KW-0547">Nucleotide-binding</keyword>
<feature type="domain" description="Protein kinase" evidence="6">
    <location>
        <begin position="16"/>
        <end position="269"/>
    </location>
</feature>
<dbReference type="SUPFAM" id="SSF56112">
    <property type="entry name" value="Protein kinase-like (PK-like)"/>
    <property type="match status" value="1"/>
</dbReference>
<evidence type="ECO:0000259" key="6">
    <source>
        <dbReference type="PROSITE" id="PS50011"/>
    </source>
</evidence>
<gene>
    <name evidence="7" type="ORF">Mam01_21880</name>
</gene>
<accession>A0ABQ4FB14</accession>
<dbReference type="Pfam" id="PF00069">
    <property type="entry name" value="Pkinase"/>
    <property type="match status" value="1"/>
</dbReference>
<evidence type="ECO:0000313" key="7">
    <source>
        <dbReference type="EMBL" id="GIH32024.1"/>
    </source>
</evidence>
<dbReference type="PROSITE" id="PS50011">
    <property type="entry name" value="PROTEIN_KINASE_DOM"/>
    <property type="match status" value="1"/>
</dbReference>
<dbReference type="RefSeq" id="WP_239101203.1">
    <property type="nucleotide sequence ID" value="NZ_BAABEJ010000008.1"/>
</dbReference>
<dbReference type="InterPro" id="IPR011009">
    <property type="entry name" value="Kinase-like_dom_sf"/>
</dbReference>
<keyword evidence="4" id="KW-0067">ATP-binding</keyword>
<protein>
    <recommendedName>
        <fullName evidence="6">Protein kinase domain-containing protein</fullName>
    </recommendedName>
</protein>
<evidence type="ECO:0000256" key="4">
    <source>
        <dbReference type="ARBA" id="ARBA00022840"/>
    </source>
</evidence>
<evidence type="ECO:0000256" key="5">
    <source>
        <dbReference type="SAM" id="MobiDB-lite"/>
    </source>
</evidence>
<name>A0ABQ4FB14_9ACTN</name>
<dbReference type="InterPro" id="IPR000719">
    <property type="entry name" value="Prot_kinase_dom"/>
</dbReference>
<evidence type="ECO:0000313" key="8">
    <source>
        <dbReference type="Proteomes" id="UP000651728"/>
    </source>
</evidence>
<dbReference type="Gene3D" id="1.10.510.10">
    <property type="entry name" value="Transferase(Phosphotransferase) domain 1"/>
    <property type="match status" value="1"/>
</dbReference>
<evidence type="ECO:0000256" key="1">
    <source>
        <dbReference type="ARBA" id="ARBA00022679"/>
    </source>
</evidence>
<dbReference type="PANTHER" id="PTHR43289:SF34">
    <property type="entry name" value="SERINE_THREONINE-PROTEIN KINASE YBDM-RELATED"/>
    <property type="match status" value="1"/>
</dbReference>
<feature type="region of interest" description="Disordered" evidence="5">
    <location>
        <begin position="380"/>
        <end position="461"/>
    </location>
</feature>
<feature type="compositionally biased region" description="Low complexity" evidence="5">
    <location>
        <begin position="380"/>
        <end position="445"/>
    </location>
</feature>
<evidence type="ECO:0000256" key="2">
    <source>
        <dbReference type="ARBA" id="ARBA00022741"/>
    </source>
</evidence>
<dbReference type="InterPro" id="IPR008271">
    <property type="entry name" value="Ser/Thr_kinase_AS"/>
</dbReference>
<keyword evidence="1" id="KW-0808">Transferase</keyword>
<dbReference type="EMBL" id="BOOB01000014">
    <property type="protein sequence ID" value="GIH32024.1"/>
    <property type="molecule type" value="Genomic_DNA"/>
</dbReference>
<feature type="compositionally biased region" description="Pro residues" evidence="5">
    <location>
        <begin position="291"/>
        <end position="303"/>
    </location>
</feature>
<feature type="region of interest" description="Disordered" evidence="5">
    <location>
        <begin position="271"/>
        <end position="345"/>
    </location>
</feature>
<feature type="compositionally biased region" description="Low complexity" evidence="5">
    <location>
        <begin position="335"/>
        <end position="345"/>
    </location>
</feature>
<dbReference type="PROSITE" id="PS00108">
    <property type="entry name" value="PROTEIN_KINASE_ST"/>
    <property type="match status" value="1"/>
</dbReference>
<dbReference type="CDD" id="cd14014">
    <property type="entry name" value="STKc_PknB_like"/>
    <property type="match status" value="1"/>
</dbReference>